<dbReference type="InterPro" id="IPR032859">
    <property type="entry name" value="KH_dom-like"/>
</dbReference>
<comment type="similarity">
    <text evidence="1 8 9 10">Belongs to the TRAFAC class TrmE-Era-EngA-EngB-Septin-like GTPase superfamily. EngA (Der) GTPase family.</text>
</comment>
<evidence type="ECO:0000259" key="12">
    <source>
        <dbReference type="PROSITE" id="PS51712"/>
    </source>
</evidence>
<dbReference type="PROSITE" id="PS51712">
    <property type="entry name" value="G_ENGA"/>
    <property type="match status" value="2"/>
</dbReference>
<evidence type="ECO:0000256" key="7">
    <source>
        <dbReference type="ARBA" id="ARBA00032345"/>
    </source>
</evidence>
<dbReference type="CDD" id="cd01895">
    <property type="entry name" value="EngA2"/>
    <property type="match status" value="1"/>
</dbReference>
<dbReference type="PANTHER" id="PTHR43834:SF6">
    <property type="entry name" value="GTPASE DER"/>
    <property type="match status" value="1"/>
</dbReference>
<feature type="binding site" evidence="8">
    <location>
        <begin position="204"/>
        <end position="211"/>
    </location>
    <ligand>
        <name>GTP</name>
        <dbReference type="ChEBI" id="CHEBI:37565"/>
        <label>2</label>
    </ligand>
</feature>
<dbReference type="GO" id="GO:0043022">
    <property type="term" value="F:ribosome binding"/>
    <property type="evidence" value="ECO:0007669"/>
    <property type="project" value="TreeGrafter"/>
</dbReference>
<evidence type="ECO:0000256" key="10">
    <source>
        <dbReference type="RuleBase" id="RU004481"/>
    </source>
</evidence>
<keyword evidence="6 8" id="KW-0342">GTP-binding</keyword>
<proteinExistence type="inferred from homology"/>
<keyword evidence="3 8" id="KW-0690">Ribosome biogenesis</keyword>
<feature type="compositionally biased region" description="Low complexity" evidence="11">
    <location>
        <begin position="485"/>
        <end position="494"/>
    </location>
</feature>
<dbReference type="CDD" id="cd01894">
    <property type="entry name" value="EngA1"/>
    <property type="match status" value="1"/>
</dbReference>
<feature type="binding site" evidence="8">
    <location>
        <begin position="139"/>
        <end position="142"/>
    </location>
    <ligand>
        <name>GTP</name>
        <dbReference type="ChEBI" id="CHEBI:37565"/>
        <label>1</label>
    </ligand>
</feature>
<evidence type="ECO:0000256" key="11">
    <source>
        <dbReference type="SAM" id="MobiDB-lite"/>
    </source>
</evidence>
<dbReference type="SUPFAM" id="SSF52540">
    <property type="entry name" value="P-loop containing nucleoside triphosphate hydrolases"/>
    <property type="match status" value="2"/>
</dbReference>
<name>G8QRM0_SPHPG</name>
<dbReference type="PIRSF" id="PIRSF006485">
    <property type="entry name" value="GTP-binding_EngA"/>
    <property type="match status" value="1"/>
</dbReference>
<dbReference type="PANTHER" id="PTHR43834">
    <property type="entry name" value="GTPASE DER"/>
    <property type="match status" value="1"/>
</dbReference>
<dbReference type="KEGG" id="sgp:SpiGrapes_2166"/>
<dbReference type="InterPro" id="IPR016484">
    <property type="entry name" value="GTPase_Der"/>
</dbReference>
<dbReference type="NCBIfam" id="TIGR00231">
    <property type="entry name" value="small_GTP"/>
    <property type="match status" value="2"/>
</dbReference>
<evidence type="ECO:0000256" key="3">
    <source>
        <dbReference type="ARBA" id="ARBA00022517"/>
    </source>
</evidence>
<evidence type="ECO:0000313" key="14">
    <source>
        <dbReference type="Proteomes" id="UP000005632"/>
    </source>
</evidence>
<comment type="function">
    <text evidence="8 10">GTPase that plays an essential role in the late steps of ribosome biogenesis.</text>
</comment>
<dbReference type="EMBL" id="CP003155">
    <property type="protein sequence ID" value="AEV29942.1"/>
    <property type="molecule type" value="Genomic_DNA"/>
</dbReference>
<comment type="subunit">
    <text evidence="8">Associates with the 50S ribosomal subunit.</text>
</comment>
<dbReference type="HOGENOM" id="CLU_016077_6_1_12"/>
<feature type="domain" description="EngA-type G" evidence="12">
    <location>
        <begin position="198"/>
        <end position="373"/>
    </location>
</feature>
<dbReference type="STRING" id="158190.SpiGrapes_2166"/>
<evidence type="ECO:0000256" key="9">
    <source>
        <dbReference type="PROSITE-ProRule" id="PRU01049"/>
    </source>
</evidence>
<dbReference type="InterPro" id="IPR015946">
    <property type="entry name" value="KH_dom-like_a/b"/>
</dbReference>
<dbReference type="Gene3D" id="3.30.300.20">
    <property type="match status" value="1"/>
</dbReference>
<dbReference type="SMART" id="SM00382">
    <property type="entry name" value="AAA"/>
    <property type="match status" value="2"/>
</dbReference>
<gene>
    <name evidence="8" type="primary">der</name>
    <name evidence="13" type="ordered locus">SpiGrapes_2166</name>
</gene>
<dbReference type="InterPro" id="IPR006073">
    <property type="entry name" value="GTP-bd"/>
</dbReference>
<dbReference type="AlphaFoldDB" id="G8QRM0"/>
<keyword evidence="14" id="KW-1185">Reference proteome</keyword>
<dbReference type="InterPro" id="IPR027417">
    <property type="entry name" value="P-loop_NTPase"/>
</dbReference>
<evidence type="ECO:0000256" key="6">
    <source>
        <dbReference type="ARBA" id="ARBA00023134"/>
    </source>
</evidence>
<feature type="binding site" evidence="8">
    <location>
        <begin position="31"/>
        <end position="38"/>
    </location>
    <ligand>
        <name>GTP</name>
        <dbReference type="ChEBI" id="CHEBI:37565"/>
        <label>1</label>
    </ligand>
</feature>
<dbReference type="Pfam" id="PF01926">
    <property type="entry name" value="MMR_HSR1"/>
    <property type="match status" value="2"/>
</dbReference>
<evidence type="ECO:0000256" key="8">
    <source>
        <dbReference type="HAMAP-Rule" id="MF_00195"/>
    </source>
</evidence>
<reference evidence="13 14" key="1">
    <citation type="submission" date="2011-11" db="EMBL/GenBank/DDBJ databases">
        <title>Complete sequence of Spirochaeta sp. grapes.</title>
        <authorList>
            <consortium name="US DOE Joint Genome Institute"/>
            <person name="Lucas S."/>
            <person name="Han J."/>
            <person name="Lapidus A."/>
            <person name="Cheng J.-F."/>
            <person name="Goodwin L."/>
            <person name="Pitluck S."/>
            <person name="Peters L."/>
            <person name="Ovchinnikova G."/>
            <person name="Munk A.C."/>
            <person name="Detter J.C."/>
            <person name="Han C."/>
            <person name="Tapia R."/>
            <person name="Land M."/>
            <person name="Hauser L."/>
            <person name="Kyrpides N."/>
            <person name="Ivanova N."/>
            <person name="Pagani I."/>
            <person name="Ritalahtilisa K."/>
            <person name="Loeffler F."/>
            <person name="Woyke T."/>
        </authorList>
    </citation>
    <scope>NUCLEOTIDE SEQUENCE [LARGE SCALE GENOMIC DNA]</scope>
    <source>
        <strain evidence="14">ATCC BAA-1885 / DSM 22778 / Grapes</strain>
    </source>
</reference>
<dbReference type="Gene3D" id="3.40.50.300">
    <property type="entry name" value="P-loop containing nucleotide triphosphate hydrolases"/>
    <property type="match status" value="2"/>
</dbReference>
<feature type="region of interest" description="Disordered" evidence="11">
    <location>
        <begin position="464"/>
        <end position="526"/>
    </location>
</feature>
<keyword evidence="5 8" id="KW-0547">Nucleotide-binding</keyword>
<keyword evidence="4 10" id="KW-0677">Repeat</keyword>
<dbReference type="OrthoDB" id="9805918at2"/>
<accession>G8QRM0</accession>
<dbReference type="Pfam" id="PF14714">
    <property type="entry name" value="KH_dom-like"/>
    <property type="match status" value="1"/>
</dbReference>
<dbReference type="RefSeq" id="WP_014270783.1">
    <property type="nucleotide sequence ID" value="NC_016633.1"/>
</dbReference>
<feature type="domain" description="EngA-type G" evidence="12">
    <location>
        <begin position="25"/>
        <end position="187"/>
    </location>
</feature>
<evidence type="ECO:0000313" key="13">
    <source>
        <dbReference type="EMBL" id="AEV29942.1"/>
    </source>
</evidence>
<organism evidence="13 14">
    <name type="scientific">Sphaerochaeta pleomorpha (strain ATCC BAA-1885 / DSM 22778 / Grapes)</name>
    <dbReference type="NCBI Taxonomy" id="158190"/>
    <lineage>
        <taxon>Bacteria</taxon>
        <taxon>Pseudomonadati</taxon>
        <taxon>Spirochaetota</taxon>
        <taxon>Spirochaetia</taxon>
        <taxon>Spirochaetales</taxon>
        <taxon>Sphaerochaetaceae</taxon>
        <taxon>Sphaerochaeta</taxon>
    </lineage>
</organism>
<dbReference type="InterPro" id="IPR031166">
    <property type="entry name" value="G_ENGA"/>
</dbReference>
<dbReference type="PRINTS" id="PR00326">
    <property type="entry name" value="GTP1OBG"/>
</dbReference>
<feature type="binding site" evidence="8">
    <location>
        <begin position="78"/>
        <end position="82"/>
    </location>
    <ligand>
        <name>GTP</name>
        <dbReference type="ChEBI" id="CHEBI:37565"/>
        <label>1</label>
    </ligand>
</feature>
<protein>
    <recommendedName>
        <fullName evidence="2 8">GTPase Der</fullName>
    </recommendedName>
    <alternativeName>
        <fullName evidence="7 8">GTP-binding protein EngA</fullName>
    </alternativeName>
</protein>
<evidence type="ECO:0000256" key="4">
    <source>
        <dbReference type="ARBA" id="ARBA00022737"/>
    </source>
</evidence>
<dbReference type="Proteomes" id="UP000005632">
    <property type="component" value="Chromosome"/>
</dbReference>
<dbReference type="FunFam" id="3.40.50.300:FF:000494">
    <property type="entry name" value="tRNA modification GTPase MnmE"/>
    <property type="match status" value="2"/>
</dbReference>
<dbReference type="InterPro" id="IPR003593">
    <property type="entry name" value="AAA+_ATPase"/>
</dbReference>
<feature type="binding site" evidence="8">
    <location>
        <begin position="316"/>
        <end position="319"/>
    </location>
    <ligand>
        <name>GTP</name>
        <dbReference type="ChEBI" id="CHEBI:37565"/>
        <label>2</label>
    </ligand>
</feature>
<dbReference type="GO" id="GO:0005525">
    <property type="term" value="F:GTP binding"/>
    <property type="evidence" value="ECO:0007669"/>
    <property type="project" value="UniProtKB-UniRule"/>
</dbReference>
<feature type="binding site" evidence="8">
    <location>
        <begin position="251"/>
        <end position="255"/>
    </location>
    <ligand>
        <name>GTP</name>
        <dbReference type="ChEBI" id="CHEBI:37565"/>
        <label>2</label>
    </ligand>
</feature>
<dbReference type="eggNOG" id="COG1160">
    <property type="taxonomic scope" value="Bacteria"/>
</dbReference>
<evidence type="ECO:0000256" key="1">
    <source>
        <dbReference type="ARBA" id="ARBA00008279"/>
    </source>
</evidence>
<dbReference type="NCBIfam" id="TIGR03594">
    <property type="entry name" value="GTPase_EngA"/>
    <property type="match status" value="1"/>
</dbReference>
<evidence type="ECO:0000256" key="5">
    <source>
        <dbReference type="ARBA" id="ARBA00022741"/>
    </source>
</evidence>
<evidence type="ECO:0000256" key="2">
    <source>
        <dbReference type="ARBA" id="ARBA00020953"/>
    </source>
</evidence>
<dbReference type="InterPro" id="IPR005225">
    <property type="entry name" value="Small_GTP-bd"/>
</dbReference>
<sequence>MTDSIISPPSETDNELVGAVATKLPVIVIIGRPNVGKSTLFNRLIRKRRAITDPTPGVTRDPIPERWLLGNHPVTLVDSGGIKIEREGLDDLVSEKSYSLLEKSDVILFMMDCTEVTAEDREIMERLRVYADKVVLVVNKIDDVNRSDLIWEYYSYGFQRIVGISAAHGHGIEDLEETLLGMLELESLLDAPEENPSIKLAILGKPNTGKSTLANLLVGDDISIVSDIAGTTRDVVRGGFAYKGTDFTVLDTAGIRRKSKVDEDVEYYSVNRAIKTIEDADVVLLMIDSIEGLSDQDKKIAQLIVRRGKGVVLVLNKIDLLQGIGNQLEAIKDRVRFLFPILSFAPMCSISAKNGQDIGKLLDTVWAVWKQLNKRIDTSTLNEALKGWGEAYQPPRGAVGHFKVYYGTQISAMPVKFLFFVNHDKNFPQVYIQYLKNCIRRDLGFTSIPLEIDLRERRRNASLNDRPAKVLKPAGASSRDTVSRKATGGKATAKPKSNKPGNKAAMGKSVIRSAKQARNTTSKKRG</sequence>
<dbReference type="HAMAP" id="MF_00195">
    <property type="entry name" value="GTPase_Der"/>
    <property type="match status" value="1"/>
</dbReference>
<dbReference type="GO" id="GO:0042254">
    <property type="term" value="P:ribosome biogenesis"/>
    <property type="evidence" value="ECO:0007669"/>
    <property type="project" value="UniProtKB-KW"/>
</dbReference>